<evidence type="ECO:0000313" key="2">
    <source>
        <dbReference type="Proteomes" id="UP000014003"/>
    </source>
</evidence>
<organism evidence="1 2">
    <name type="scientific">Bacillus cereus HuA3-9</name>
    <dbReference type="NCBI Taxonomy" id="1053205"/>
    <lineage>
        <taxon>Bacteria</taxon>
        <taxon>Bacillati</taxon>
        <taxon>Bacillota</taxon>
        <taxon>Bacilli</taxon>
        <taxon>Bacillales</taxon>
        <taxon>Bacillaceae</taxon>
        <taxon>Bacillus</taxon>
        <taxon>Bacillus cereus group</taxon>
    </lineage>
</organism>
<reference evidence="1 2" key="1">
    <citation type="submission" date="2012-12" db="EMBL/GenBank/DDBJ databases">
        <title>The Genome Sequence of Bacillus cereus HuA3-9.</title>
        <authorList>
            <consortium name="The Broad Institute Genome Sequencing Platform"/>
            <consortium name="The Broad Institute Genome Sequencing Center for Infectious Disease"/>
            <person name="Feldgarden M."/>
            <person name="Van der Auwera G.A."/>
            <person name="Mahillon J."/>
            <person name="Duprez V."/>
            <person name="Timmery S."/>
            <person name="Mattelet C."/>
            <person name="Dierick K."/>
            <person name="Sun M."/>
            <person name="Yu Z."/>
            <person name="Zhu L."/>
            <person name="Hu X."/>
            <person name="Shank E.B."/>
            <person name="Swiecicka I."/>
            <person name="Hansen B.M."/>
            <person name="Andrup L."/>
            <person name="Walker B."/>
            <person name="Young S.K."/>
            <person name="Zeng Q."/>
            <person name="Gargeya S."/>
            <person name="Fitzgerald M."/>
            <person name="Haas B."/>
            <person name="Abouelleil A."/>
            <person name="Alvarado L."/>
            <person name="Arachchi H.M."/>
            <person name="Berlin A.M."/>
            <person name="Chapman S.B."/>
            <person name="Dewar J."/>
            <person name="Goldberg J."/>
            <person name="Griggs A."/>
            <person name="Gujja S."/>
            <person name="Hansen M."/>
            <person name="Howarth C."/>
            <person name="Imamovic A."/>
            <person name="Larimer J."/>
            <person name="McCowan C."/>
            <person name="Murphy C."/>
            <person name="Neiman D."/>
            <person name="Pearson M."/>
            <person name="Priest M."/>
            <person name="Roberts A."/>
            <person name="Saif S."/>
            <person name="Shea T."/>
            <person name="Sisk P."/>
            <person name="Sykes S."/>
            <person name="Wortman J."/>
            <person name="Nusbaum C."/>
            <person name="Birren B."/>
        </authorList>
    </citation>
    <scope>NUCLEOTIDE SEQUENCE [LARGE SCALE GENOMIC DNA]</scope>
    <source>
        <strain evidence="1 2">HuA3-9</strain>
    </source>
</reference>
<protein>
    <submittedName>
        <fullName evidence="1">Uncharacterized protein</fullName>
    </submittedName>
</protein>
<name>R8DCT1_BACCE</name>
<comment type="caution">
    <text evidence="1">The sequence shown here is derived from an EMBL/GenBank/DDBJ whole genome shotgun (WGS) entry which is preliminary data.</text>
</comment>
<accession>R8DCT1</accession>
<dbReference type="Proteomes" id="UP000014003">
    <property type="component" value="Unassembled WGS sequence"/>
</dbReference>
<gene>
    <name evidence="1" type="ORF">IGA_01339</name>
</gene>
<dbReference type="AlphaFoldDB" id="R8DCT1"/>
<sequence>MSLNMYLGEVQSQTQSMNAVMYRYHSRHGTSHSRGL</sequence>
<proteinExistence type="predicted"/>
<evidence type="ECO:0000313" key="1">
    <source>
        <dbReference type="EMBL" id="EOO21668.1"/>
    </source>
</evidence>
<dbReference type="HOGENOM" id="CLU_3354347_0_0_9"/>
<dbReference type="EMBL" id="AHDZ01000007">
    <property type="protein sequence ID" value="EOO21668.1"/>
    <property type="molecule type" value="Genomic_DNA"/>
</dbReference>